<dbReference type="RefSeq" id="WP_371938656.1">
    <property type="nucleotide sequence ID" value="NZ_JAXCEH010000001.1"/>
</dbReference>
<feature type="compositionally biased region" description="Acidic residues" evidence="1">
    <location>
        <begin position="69"/>
        <end position="78"/>
    </location>
</feature>
<dbReference type="Proteomes" id="UP001569904">
    <property type="component" value="Unassembled WGS sequence"/>
</dbReference>
<accession>A0ABV4QQP7</accession>
<name>A0ABV4QQP7_9ACTN</name>
<evidence type="ECO:0000313" key="3">
    <source>
        <dbReference type="Proteomes" id="UP001569904"/>
    </source>
</evidence>
<evidence type="ECO:0000256" key="1">
    <source>
        <dbReference type="SAM" id="MobiDB-lite"/>
    </source>
</evidence>
<gene>
    <name evidence="2" type="ORF">SM436_01610</name>
</gene>
<protein>
    <submittedName>
        <fullName evidence="2">Uncharacterized protein</fullName>
    </submittedName>
</protein>
<feature type="compositionally biased region" description="Pro residues" evidence="1">
    <location>
        <begin position="126"/>
        <end position="140"/>
    </location>
</feature>
<reference evidence="2 3" key="1">
    <citation type="submission" date="2023-11" db="EMBL/GenBank/DDBJ databases">
        <title>Actinomadura monticuli sp. nov., isolated from volcanic ash.</title>
        <authorList>
            <person name="Lee S.D."/>
            <person name="Yang H."/>
            <person name="Kim I.S."/>
        </authorList>
    </citation>
    <scope>NUCLEOTIDE SEQUENCE [LARGE SCALE GENOMIC DNA]</scope>
    <source>
        <strain evidence="2 3">DSM 45346</strain>
    </source>
</reference>
<proteinExistence type="predicted"/>
<keyword evidence="3" id="KW-1185">Reference proteome</keyword>
<feature type="compositionally biased region" description="Acidic residues" evidence="1">
    <location>
        <begin position="141"/>
        <end position="153"/>
    </location>
</feature>
<feature type="compositionally biased region" description="Acidic residues" evidence="1">
    <location>
        <begin position="167"/>
        <end position="185"/>
    </location>
</feature>
<dbReference type="EMBL" id="JAXCEH010000001">
    <property type="protein sequence ID" value="MFA1552378.1"/>
    <property type="molecule type" value="Genomic_DNA"/>
</dbReference>
<feature type="region of interest" description="Disordered" evidence="1">
    <location>
        <begin position="1"/>
        <end position="205"/>
    </location>
</feature>
<organism evidence="2 3">
    <name type="scientific">Actinomadura chokoriensis</name>
    <dbReference type="NCBI Taxonomy" id="454156"/>
    <lineage>
        <taxon>Bacteria</taxon>
        <taxon>Bacillati</taxon>
        <taxon>Actinomycetota</taxon>
        <taxon>Actinomycetes</taxon>
        <taxon>Streptosporangiales</taxon>
        <taxon>Thermomonosporaceae</taxon>
        <taxon>Actinomadura</taxon>
    </lineage>
</organism>
<evidence type="ECO:0000313" key="2">
    <source>
        <dbReference type="EMBL" id="MFA1552378.1"/>
    </source>
</evidence>
<sequence length="355" mass="37976">MRISDNPSDVPDEKPEPPAATPEVDESLVEEHPGAEPVEELAEFVPLDEVPDEEPETEPGGTPPPDDVFPAEDGEDDLTTNKLVMPTEAAEDEVIGGEPGVTREGAPSPVVVPAEPREEPLDAPEEPPGPPDAPTRTPPPVEDDPLTAQDTEDEGKPTPGDVKPADEETPEDAAGEEWAEEETPDDAPTVHVEQEPERELSIPQDVPAERVVPIESVIHQSLINEIAFQVDGLIGSSEALEATGFDFFVVLVKGRLDPHWVTVKLIKLTVTGLAAGAGMPFPHLVGELAGNLTRELLPTEDWKAATVSTIQLADIGLDARDGRLDSPISRAFVIEEAQNAGGRLTDPENPHPPMR</sequence>
<comment type="caution">
    <text evidence="2">The sequence shown here is derived from an EMBL/GenBank/DDBJ whole genome shotgun (WGS) entry which is preliminary data.</text>
</comment>